<proteinExistence type="predicted"/>
<dbReference type="EMBL" id="SRLO01000695">
    <property type="protein sequence ID" value="TNN48493.1"/>
    <property type="molecule type" value="Genomic_DNA"/>
</dbReference>
<evidence type="ECO:0000313" key="3">
    <source>
        <dbReference type="Proteomes" id="UP000314294"/>
    </source>
</evidence>
<organism evidence="2 3">
    <name type="scientific">Liparis tanakae</name>
    <name type="common">Tanaka's snailfish</name>
    <dbReference type="NCBI Taxonomy" id="230148"/>
    <lineage>
        <taxon>Eukaryota</taxon>
        <taxon>Metazoa</taxon>
        <taxon>Chordata</taxon>
        <taxon>Craniata</taxon>
        <taxon>Vertebrata</taxon>
        <taxon>Euteleostomi</taxon>
        <taxon>Actinopterygii</taxon>
        <taxon>Neopterygii</taxon>
        <taxon>Teleostei</taxon>
        <taxon>Neoteleostei</taxon>
        <taxon>Acanthomorphata</taxon>
        <taxon>Eupercaria</taxon>
        <taxon>Perciformes</taxon>
        <taxon>Cottioidei</taxon>
        <taxon>Cottales</taxon>
        <taxon>Liparidae</taxon>
        <taxon>Liparis</taxon>
    </lineage>
</organism>
<dbReference type="SUPFAM" id="SSF52266">
    <property type="entry name" value="SGNH hydrolase"/>
    <property type="match status" value="1"/>
</dbReference>
<evidence type="ECO:0000256" key="1">
    <source>
        <dbReference type="SAM" id="MobiDB-lite"/>
    </source>
</evidence>
<feature type="region of interest" description="Disordered" evidence="1">
    <location>
        <begin position="412"/>
        <end position="432"/>
    </location>
</feature>
<comment type="caution">
    <text evidence="2">The sequence shown here is derived from an EMBL/GenBank/DDBJ whole genome shotgun (WGS) entry which is preliminary data.</text>
</comment>
<dbReference type="Proteomes" id="UP000314294">
    <property type="component" value="Unassembled WGS sequence"/>
</dbReference>
<reference evidence="2 3" key="1">
    <citation type="submission" date="2019-03" db="EMBL/GenBank/DDBJ databases">
        <title>First draft genome of Liparis tanakae, snailfish: a comprehensive survey of snailfish specific genes.</title>
        <authorList>
            <person name="Kim W."/>
            <person name="Song I."/>
            <person name="Jeong J.-H."/>
            <person name="Kim D."/>
            <person name="Kim S."/>
            <person name="Ryu S."/>
            <person name="Song J.Y."/>
            <person name="Lee S.K."/>
        </authorList>
    </citation>
    <scope>NUCLEOTIDE SEQUENCE [LARGE SCALE GENOMIC DNA]</scope>
    <source>
        <tissue evidence="2">Muscle</tissue>
    </source>
</reference>
<accession>A0A4Z2G6H2</accession>
<protein>
    <submittedName>
        <fullName evidence="2">Uncharacterized protein</fullName>
    </submittedName>
</protein>
<gene>
    <name evidence="2" type="ORF">EYF80_041324</name>
</gene>
<feature type="region of interest" description="Disordered" evidence="1">
    <location>
        <begin position="148"/>
        <end position="212"/>
    </location>
</feature>
<dbReference type="AlphaFoldDB" id="A0A4Z2G6H2"/>
<name>A0A4Z2G6H2_9TELE</name>
<feature type="compositionally biased region" description="Basic and acidic residues" evidence="1">
    <location>
        <begin position="178"/>
        <end position="187"/>
    </location>
</feature>
<dbReference type="OrthoDB" id="8963550at2759"/>
<evidence type="ECO:0000313" key="2">
    <source>
        <dbReference type="EMBL" id="TNN48493.1"/>
    </source>
</evidence>
<feature type="compositionally biased region" description="Polar residues" evidence="1">
    <location>
        <begin position="148"/>
        <end position="158"/>
    </location>
</feature>
<sequence>MADYQSSSRETTRVFGLLRAHYQLTRVEGAVEPDVTQGSVRKILNYLSEATLPIEPGVNIRTFSQEEASDWLGSKQHELREYYGGRIKSLGGELMQLGGGNLQTEWEVAVNWLNKKFKPVNPEVLLRTTRDLEAIGVRVDPRVQTQTRLLQGTTNLSQKKQRTKRTSEFRIRAGTQDTEEKGEERPRNHGGSLDPQGEGGRQKPFTDPMPQVAGPSVLVRLEDFEIIPDTPPPPLEAFKRHEHRGNKRGNWFLTPLRPILIIGDSNLSRLPIIRDRRIQVDSYPGCNMAQATFLLRNRTPASLNTDAVILGFGLNDKTRGDLAGVKRDFEGLLAVAEATFPYAKVWVPLFNTHPALNRKERAGLEHLNSLIGRSRNVIPSLSATCFAQTHDGAHWTTDTGRSMWTHWKNKLDEGPREVTGPAGEESVGGGKEGSVINLSTQFRLNSVQRGLLERGLSFTPTTSMNPTQREELRVQLKAYHRRLKHERLFW</sequence>
<keyword evidence="3" id="KW-1185">Reference proteome</keyword>